<organism evidence="4 5">
    <name type="scientific">Sphingobacterium psychroaquaticum</name>
    <dbReference type="NCBI Taxonomy" id="561061"/>
    <lineage>
        <taxon>Bacteria</taxon>
        <taxon>Pseudomonadati</taxon>
        <taxon>Bacteroidota</taxon>
        <taxon>Sphingobacteriia</taxon>
        <taxon>Sphingobacteriales</taxon>
        <taxon>Sphingobacteriaceae</taxon>
        <taxon>Sphingobacterium</taxon>
    </lineage>
</organism>
<keyword evidence="2" id="KW-0804">Transcription</keyword>
<dbReference type="GO" id="GO:0043565">
    <property type="term" value="F:sequence-specific DNA binding"/>
    <property type="evidence" value="ECO:0007669"/>
    <property type="project" value="InterPro"/>
</dbReference>
<evidence type="ECO:0000256" key="2">
    <source>
        <dbReference type="ARBA" id="ARBA00023163"/>
    </source>
</evidence>
<dbReference type="AlphaFoldDB" id="A0A1X7IKK9"/>
<sequence>MKEITHSFGVETDWVDHMVQQLDGEVVNGRFIVPREVYTGSHYVTSVSPHITVMLADMTYQQDVCYKLRNRNHDFVGIYFNLNEGESLHILGETARPMGRWKFNLAILDSALDVDYSVKAGTKTFNLSLFVRKSFLKEYLTRSHIFTDVLDHLFDDAYNTIVRYDRMDNHAWQVIHDLQRRDPNAISFDVFLQASVYFLLASCIDQGLNRDVLIQKVDNTDIKAILAAQSYLLEQLENPFPGISVLAKDANMSETKFKRLYLKVTGMSPSSFFMDNKLTLARELLEDPQYTIAEVAHRLDFADPSHLTSLFKNRFGILPKEYSNLL</sequence>
<dbReference type="SUPFAM" id="SSF46689">
    <property type="entry name" value="Homeodomain-like"/>
    <property type="match status" value="1"/>
</dbReference>
<dbReference type="Gene3D" id="1.10.10.60">
    <property type="entry name" value="Homeodomain-like"/>
    <property type="match status" value="1"/>
</dbReference>
<protein>
    <submittedName>
        <fullName evidence="4">AraC-type DNA-binding protein</fullName>
    </submittedName>
</protein>
<dbReference type="InterPro" id="IPR053142">
    <property type="entry name" value="PchR_regulatory_protein"/>
</dbReference>
<dbReference type="GO" id="GO:0003700">
    <property type="term" value="F:DNA-binding transcription factor activity"/>
    <property type="evidence" value="ECO:0007669"/>
    <property type="project" value="InterPro"/>
</dbReference>
<dbReference type="Pfam" id="PF12833">
    <property type="entry name" value="HTH_18"/>
    <property type="match status" value="1"/>
</dbReference>
<name>A0A1X7IKK9_9SPHI</name>
<keyword evidence="4" id="KW-0238">DNA-binding</keyword>
<evidence type="ECO:0000313" key="4">
    <source>
        <dbReference type="EMBL" id="SMG15298.1"/>
    </source>
</evidence>
<gene>
    <name evidence="4" type="ORF">SAMN05660862_0943</name>
</gene>
<dbReference type="RefSeq" id="WP_085471763.1">
    <property type="nucleotide sequence ID" value="NZ_FXAU01000001.1"/>
</dbReference>
<accession>A0A1X7IKK9</accession>
<proteinExistence type="predicted"/>
<dbReference type="OrthoDB" id="1189000at2"/>
<keyword evidence="1" id="KW-0805">Transcription regulation</keyword>
<dbReference type="EMBL" id="FXAU01000001">
    <property type="protein sequence ID" value="SMG15298.1"/>
    <property type="molecule type" value="Genomic_DNA"/>
</dbReference>
<dbReference type="PANTHER" id="PTHR47893:SF1">
    <property type="entry name" value="REGULATORY PROTEIN PCHR"/>
    <property type="match status" value="1"/>
</dbReference>
<feature type="domain" description="HTH araC/xylS-type" evidence="3">
    <location>
        <begin position="226"/>
        <end position="325"/>
    </location>
</feature>
<dbReference type="PROSITE" id="PS01124">
    <property type="entry name" value="HTH_ARAC_FAMILY_2"/>
    <property type="match status" value="1"/>
</dbReference>
<dbReference type="InterPro" id="IPR009057">
    <property type="entry name" value="Homeodomain-like_sf"/>
</dbReference>
<keyword evidence="5" id="KW-1185">Reference proteome</keyword>
<reference evidence="4 5" key="1">
    <citation type="submission" date="2017-04" db="EMBL/GenBank/DDBJ databases">
        <authorList>
            <person name="Afonso C.L."/>
            <person name="Miller P.J."/>
            <person name="Scott M.A."/>
            <person name="Spackman E."/>
            <person name="Goraichik I."/>
            <person name="Dimitrov K.M."/>
            <person name="Suarez D.L."/>
            <person name="Swayne D.E."/>
        </authorList>
    </citation>
    <scope>NUCLEOTIDE SEQUENCE [LARGE SCALE GENOMIC DNA]</scope>
    <source>
        <strain evidence="4 5">DSM 22418</strain>
    </source>
</reference>
<dbReference type="STRING" id="561061.SAMN05660862_0943"/>
<evidence type="ECO:0000313" key="5">
    <source>
        <dbReference type="Proteomes" id="UP000192980"/>
    </source>
</evidence>
<dbReference type="SMART" id="SM00342">
    <property type="entry name" value="HTH_ARAC"/>
    <property type="match status" value="1"/>
</dbReference>
<dbReference type="PANTHER" id="PTHR47893">
    <property type="entry name" value="REGULATORY PROTEIN PCHR"/>
    <property type="match status" value="1"/>
</dbReference>
<dbReference type="InterPro" id="IPR018060">
    <property type="entry name" value="HTH_AraC"/>
</dbReference>
<evidence type="ECO:0000259" key="3">
    <source>
        <dbReference type="PROSITE" id="PS01124"/>
    </source>
</evidence>
<evidence type="ECO:0000256" key="1">
    <source>
        <dbReference type="ARBA" id="ARBA00023015"/>
    </source>
</evidence>
<dbReference type="Proteomes" id="UP000192980">
    <property type="component" value="Unassembled WGS sequence"/>
</dbReference>